<dbReference type="EMBL" id="RXNU01000005">
    <property type="protein sequence ID" value="RTR38653.1"/>
    <property type="molecule type" value="Genomic_DNA"/>
</dbReference>
<dbReference type="RefSeq" id="WP_126520269.1">
    <property type="nucleotide sequence ID" value="NZ_RXNU01000005.1"/>
</dbReference>
<organism evidence="1 2">
    <name type="scientific">Shewanella canadensis</name>
    <dbReference type="NCBI Taxonomy" id="271096"/>
    <lineage>
        <taxon>Bacteria</taxon>
        <taxon>Pseudomonadati</taxon>
        <taxon>Pseudomonadota</taxon>
        <taxon>Gammaproteobacteria</taxon>
        <taxon>Alteromonadales</taxon>
        <taxon>Shewanellaceae</taxon>
        <taxon>Shewanella</taxon>
    </lineage>
</organism>
<comment type="caution">
    <text evidence="1">The sequence shown here is derived from an EMBL/GenBank/DDBJ whole genome shotgun (WGS) entry which is preliminary data.</text>
</comment>
<reference evidence="1 2" key="1">
    <citation type="submission" date="2018-12" db="EMBL/GenBank/DDBJ databases">
        <authorList>
            <person name="Yu L."/>
        </authorList>
    </citation>
    <scope>NUCLEOTIDE SEQUENCE [LARGE SCALE GENOMIC DNA]</scope>
    <source>
        <strain evidence="1 2">HAW-EB2</strain>
    </source>
</reference>
<gene>
    <name evidence="1" type="ORF">EKG38_10765</name>
</gene>
<proteinExistence type="predicted"/>
<accession>A0A431WT71</accession>
<protein>
    <submittedName>
        <fullName evidence="1">Uncharacterized protein</fullName>
    </submittedName>
</protein>
<name>A0A431WT71_9GAMM</name>
<evidence type="ECO:0000313" key="1">
    <source>
        <dbReference type="EMBL" id="RTR38653.1"/>
    </source>
</evidence>
<keyword evidence="2" id="KW-1185">Reference proteome</keyword>
<evidence type="ECO:0000313" key="2">
    <source>
        <dbReference type="Proteomes" id="UP000267448"/>
    </source>
</evidence>
<sequence>MNTNTAYRHHMFIYVVIASTILLLTGCQSNGRGLSVNTPLSKSALLGPWHCEQEKISFRGITSLANSVHFDKNGSYRQRLTISDTNNSFGTLKIAIDSHGRWVLSKETLQLELQSAEAQTLVEYPWEEFFHFSEYFTSIHNKQHPHLSPGVSEVTLRITGSNELMWMGREGLMTCSRHSDEI</sequence>
<dbReference type="AlphaFoldDB" id="A0A431WT71"/>
<dbReference type="Proteomes" id="UP000267448">
    <property type="component" value="Unassembled WGS sequence"/>
</dbReference>